<reference evidence="11" key="1">
    <citation type="submission" date="2020-09" db="EMBL/GenBank/DDBJ databases">
        <title>Leviviricetes taxonomy.</title>
        <authorList>
            <person name="Stockdale S.R."/>
            <person name="Callanan J."/>
            <person name="Adriaenssens E.M."/>
            <person name="Kuhn J.H."/>
            <person name="Rumnieks J."/>
            <person name="Shkoporov A."/>
            <person name="Draper L.A."/>
            <person name="Ross P."/>
            <person name="Hill C."/>
        </authorList>
    </citation>
    <scope>NUCLEOTIDE SEQUENCE</scope>
</reference>
<evidence type="ECO:0000256" key="3">
    <source>
        <dbReference type="ARBA" id="ARBA00022679"/>
    </source>
</evidence>
<dbReference type="GeneID" id="80398044"/>
<comment type="catalytic activity">
    <reaction evidence="8">
        <text>RNA(n) + a ribonucleoside 5'-triphosphate = RNA(n+1) + diphosphate</text>
        <dbReference type="Rhea" id="RHEA:21248"/>
        <dbReference type="Rhea" id="RHEA-COMP:14527"/>
        <dbReference type="Rhea" id="RHEA-COMP:17342"/>
        <dbReference type="ChEBI" id="CHEBI:33019"/>
        <dbReference type="ChEBI" id="CHEBI:61557"/>
        <dbReference type="ChEBI" id="CHEBI:140395"/>
        <dbReference type="EC" id="2.7.7.48"/>
    </reaction>
</comment>
<dbReference type="InterPro" id="IPR007096">
    <property type="entry name" value="RNA-dir_Rpol_cat_phage"/>
</dbReference>
<dbReference type="GO" id="GO:0039694">
    <property type="term" value="P:viral RNA genome replication"/>
    <property type="evidence" value="ECO:0007669"/>
    <property type="project" value="InterPro"/>
</dbReference>
<keyword evidence="2 11" id="KW-0696">RNA-directed RNA polymerase</keyword>
<keyword evidence="5" id="KW-0547">Nucleotide-binding</keyword>
<evidence type="ECO:0000256" key="1">
    <source>
        <dbReference type="ARBA" id="ARBA00012494"/>
    </source>
</evidence>
<evidence type="ECO:0000256" key="7">
    <source>
        <dbReference type="ARBA" id="ARBA00030248"/>
    </source>
</evidence>
<gene>
    <name evidence="11" type="primary">SRR6960797_2_3</name>
</gene>
<accession>A0A8S5L1Q7</accession>
<comment type="cofactor">
    <cofactor evidence="9">
        <name>Mg(2+)</name>
        <dbReference type="ChEBI" id="CHEBI:18420"/>
    </cofactor>
    <text evidence="9">Binds 2 Mg(2+) per subunit.</text>
</comment>
<keyword evidence="12" id="KW-1185">Reference proteome</keyword>
<dbReference type="EC" id="2.7.7.48" evidence="1"/>
<evidence type="ECO:0000256" key="6">
    <source>
        <dbReference type="ARBA" id="ARBA00022953"/>
    </source>
</evidence>
<dbReference type="EMBL" id="BK013701">
    <property type="protein sequence ID" value="DAD51042.1"/>
    <property type="molecule type" value="Genomic_RNA"/>
</dbReference>
<proteinExistence type="predicted"/>
<dbReference type="InterPro" id="IPR005093">
    <property type="entry name" value="RNArep_beta"/>
</dbReference>
<keyword evidence="3" id="KW-0808">Transferase</keyword>
<sequence>MFKQTYMGAVVSLCEDLGTPVALQAAELLRSGRHLEYLQLEIKWDAYGLNDLQQFRNDYLAVELLSKYKGLETTIDTAAVALTGFIAAEEQCRATNVRLTDYASPEWARWAPIISSAQRKIQRVIGDRPRMASLLDRFKWGKGATFSCKSEDVRADLKLLEKRISVTPQALPYLRAAMATDYAWLHSRGVDASGPTSLLSKHDFDIVRGSRGVTVPKNAKTDRFIAAEPSGNIFLQLGVGSLLRQCLLRTGVNLDDQRENQDLARVALDHGLATVDLKSASDTVAWELVWLLLPLRWAECLTALRSPEMLINDVWRPLEKFSSMGNGFTFELESLLFWSLLTSLVESKQEYAGITSVYGDDIICPSAAVPELVELFRFVGFTTNEKKTHHTGFFRESCGKHFFGGFDVTPVYQKEVPSWRKNKKYRPDETRDYSALYRARNRLFYHALDRGAVGENGTAFADSVFRRTIKLLDSEILKLSSVDLVPIVAHTHHVSFFRQQNLILDGSRLSASDYDFSRNPTLDIGLAVDERRLAQSGGGYRGNVLRFKGWSDAWVYKGLRFKAKKFPGVGGALLAITLRSPSSEPHAGFVTRRAVGSVTKHWYRFPKPGELRWI</sequence>
<evidence type="ECO:0000256" key="4">
    <source>
        <dbReference type="ARBA" id="ARBA00022695"/>
    </source>
</evidence>
<feature type="binding site" evidence="9">
    <location>
        <position position="360"/>
    </location>
    <ligand>
        <name>Mg(2+)</name>
        <dbReference type="ChEBI" id="CHEBI:18420"/>
        <label>2</label>
    </ligand>
</feature>
<dbReference type="GO" id="GO:0003968">
    <property type="term" value="F:RNA-directed RNA polymerase activity"/>
    <property type="evidence" value="ECO:0007669"/>
    <property type="project" value="UniProtKB-KW"/>
</dbReference>
<feature type="domain" description="RdRp catalytic" evidence="10">
    <location>
        <begin position="261"/>
        <end position="392"/>
    </location>
</feature>
<feature type="binding site" evidence="9">
    <location>
        <position position="276"/>
    </location>
    <ligand>
        <name>Mg(2+)</name>
        <dbReference type="ChEBI" id="CHEBI:18420"/>
        <label>2</label>
    </ligand>
</feature>
<dbReference type="Proteomes" id="UP000680107">
    <property type="component" value="Segment"/>
</dbReference>
<evidence type="ECO:0000313" key="12">
    <source>
        <dbReference type="Proteomes" id="UP000680107"/>
    </source>
</evidence>
<evidence type="ECO:0000313" key="11">
    <source>
        <dbReference type="EMBL" id="DAD51042.1"/>
    </source>
</evidence>
<keyword evidence="6" id="KW-0693">Viral RNA replication</keyword>
<organism evidence="11 12">
    <name type="scientific">ssRNA phage SRR6960797_2</name>
    <dbReference type="NCBI Taxonomy" id="2786562"/>
    <lineage>
        <taxon>Viruses</taxon>
        <taxon>Riboviria</taxon>
        <taxon>Orthornavirae</taxon>
        <taxon>Lenarviricota</taxon>
        <taxon>Leviviricetes</taxon>
        <taxon>Norzivirales</taxon>
        <taxon>Fiersviridae</taxon>
        <taxon>Upborqevirus</taxon>
        <taxon>Upborqevirus asiovivens</taxon>
        <taxon>Boloprevirus asiovivens</taxon>
    </lineage>
</organism>
<dbReference type="RefSeq" id="YP_010769120.1">
    <property type="nucleotide sequence ID" value="NC_073883.1"/>
</dbReference>
<name>A0A8S5L1Q7_9VIRU</name>
<keyword evidence="4" id="KW-0548">Nucleotidyltransferase</keyword>
<evidence type="ECO:0000256" key="2">
    <source>
        <dbReference type="ARBA" id="ARBA00022484"/>
    </source>
</evidence>
<protein>
    <recommendedName>
        <fullName evidence="1">RNA-directed RNA polymerase</fullName>
        <ecNumber evidence="1">2.7.7.48</ecNumber>
    </recommendedName>
    <alternativeName>
        <fullName evidence="7">RNA replicase beta chain</fullName>
    </alternativeName>
</protein>
<evidence type="ECO:0000256" key="9">
    <source>
        <dbReference type="PIRSR" id="PIRSR605093-1"/>
    </source>
</evidence>
<dbReference type="Pfam" id="PF03431">
    <property type="entry name" value="RNA_replicase_B"/>
    <property type="match status" value="1"/>
</dbReference>
<dbReference type="KEGG" id="vg:80398044"/>
<dbReference type="PROSITE" id="PS50522">
    <property type="entry name" value="RDRP_PHAGE"/>
    <property type="match status" value="1"/>
</dbReference>
<evidence type="ECO:0000259" key="10">
    <source>
        <dbReference type="PROSITE" id="PS50522"/>
    </source>
</evidence>
<keyword evidence="9" id="KW-0479">Metal-binding</keyword>
<keyword evidence="9" id="KW-0460">Magnesium</keyword>
<feature type="binding site" evidence="9">
    <location>
        <position position="361"/>
    </location>
    <ligand>
        <name>Mg(2+)</name>
        <dbReference type="ChEBI" id="CHEBI:18420"/>
        <label>2</label>
    </ligand>
</feature>
<dbReference type="GO" id="GO:0000166">
    <property type="term" value="F:nucleotide binding"/>
    <property type="evidence" value="ECO:0007669"/>
    <property type="project" value="UniProtKB-KW"/>
</dbReference>
<dbReference type="GO" id="GO:0046872">
    <property type="term" value="F:metal ion binding"/>
    <property type="evidence" value="ECO:0007669"/>
    <property type="project" value="UniProtKB-KW"/>
</dbReference>
<evidence type="ECO:0000256" key="5">
    <source>
        <dbReference type="ARBA" id="ARBA00022741"/>
    </source>
</evidence>
<evidence type="ECO:0000256" key="8">
    <source>
        <dbReference type="ARBA" id="ARBA00048744"/>
    </source>
</evidence>